<evidence type="ECO:0000256" key="1">
    <source>
        <dbReference type="SAM" id="Phobius"/>
    </source>
</evidence>
<name>A0A0E9QKT3_ANGAN</name>
<feature type="transmembrane region" description="Helical" evidence="1">
    <location>
        <begin position="12"/>
        <end position="30"/>
    </location>
</feature>
<keyword evidence="1" id="KW-0812">Transmembrane</keyword>
<reference evidence="2" key="1">
    <citation type="submission" date="2014-11" db="EMBL/GenBank/DDBJ databases">
        <authorList>
            <person name="Amaro Gonzalez C."/>
        </authorList>
    </citation>
    <scope>NUCLEOTIDE SEQUENCE</scope>
</reference>
<evidence type="ECO:0000313" key="2">
    <source>
        <dbReference type="EMBL" id="JAH17122.1"/>
    </source>
</evidence>
<accession>A0A0E9QKT3</accession>
<keyword evidence="1" id="KW-0472">Membrane</keyword>
<protein>
    <submittedName>
        <fullName evidence="2">Uncharacterized protein</fullName>
    </submittedName>
</protein>
<dbReference type="AlphaFoldDB" id="A0A0E9QKT3"/>
<organism evidence="2">
    <name type="scientific">Anguilla anguilla</name>
    <name type="common">European freshwater eel</name>
    <name type="synonym">Muraena anguilla</name>
    <dbReference type="NCBI Taxonomy" id="7936"/>
    <lineage>
        <taxon>Eukaryota</taxon>
        <taxon>Metazoa</taxon>
        <taxon>Chordata</taxon>
        <taxon>Craniata</taxon>
        <taxon>Vertebrata</taxon>
        <taxon>Euteleostomi</taxon>
        <taxon>Actinopterygii</taxon>
        <taxon>Neopterygii</taxon>
        <taxon>Teleostei</taxon>
        <taxon>Anguilliformes</taxon>
        <taxon>Anguillidae</taxon>
        <taxon>Anguilla</taxon>
    </lineage>
</organism>
<dbReference type="EMBL" id="GBXM01091455">
    <property type="protein sequence ID" value="JAH17122.1"/>
    <property type="molecule type" value="Transcribed_RNA"/>
</dbReference>
<keyword evidence="1" id="KW-1133">Transmembrane helix</keyword>
<proteinExistence type="predicted"/>
<sequence>MSEISASFCPSWGFYHLTNLVLFFGWSAIIERRSV</sequence>
<reference evidence="2" key="2">
    <citation type="journal article" date="2015" name="Fish Shellfish Immunol.">
        <title>Early steps in the European eel (Anguilla anguilla)-Vibrio vulnificus interaction in the gills: Role of the RtxA13 toxin.</title>
        <authorList>
            <person name="Callol A."/>
            <person name="Pajuelo D."/>
            <person name="Ebbesson L."/>
            <person name="Teles M."/>
            <person name="MacKenzie S."/>
            <person name="Amaro C."/>
        </authorList>
    </citation>
    <scope>NUCLEOTIDE SEQUENCE</scope>
</reference>